<dbReference type="AlphaFoldDB" id="A0A6L2N084"/>
<proteinExistence type="predicted"/>
<evidence type="ECO:0000313" key="1">
    <source>
        <dbReference type="EMBL" id="GEU78837.1"/>
    </source>
</evidence>
<sequence length="145" mass="16615">MMEKGKPYRNGVFTVNLKHDCVFTVDPFRYLNGDKKQITDIDFEVDLYVEHHGYKALDIKDQAETMAVDESNESIDSYCSSDDEDLTFMDFHTKGDDNVVIENLTTNDPFLNKLCSNSDHFRGFIDEPLNANVLTVADDLENTYP</sequence>
<accession>A0A6L2N084</accession>
<gene>
    <name evidence="1" type="ORF">Tci_050815</name>
</gene>
<dbReference type="EMBL" id="BKCJ010007753">
    <property type="protein sequence ID" value="GEU78837.1"/>
    <property type="molecule type" value="Genomic_DNA"/>
</dbReference>
<comment type="caution">
    <text evidence="1">The sequence shown here is derived from an EMBL/GenBank/DDBJ whole genome shotgun (WGS) entry which is preliminary data.</text>
</comment>
<reference evidence="1" key="1">
    <citation type="journal article" date="2019" name="Sci. Rep.">
        <title>Draft genome of Tanacetum cinerariifolium, the natural source of mosquito coil.</title>
        <authorList>
            <person name="Yamashiro T."/>
            <person name="Shiraishi A."/>
            <person name="Satake H."/>
            <person name="Nakayama K."/>
        </authorList>
    </citation>
    <scope>NUCLEOTIDE SEQUENCE</scope>
</reference>
<name>A0A6L2N084_TANCI</name>
<protein>
    <submittedName>
        <fullName evidence="1">Zinc finger, PMZ-type</fullName>
    </submittedName>
</protein>
<organism evidence="1">
    <name type="scientific">Tanacetum cinerariifolium</name>
    <name type="common">Dalmatian daisy</name>
    <name type="synonym">Chrysanthemum cinerariifolium</name>
    <dbReference type="NCBI Taxonomy" id="118510"/>
    <lineage>
        <taxon>Eukaryota</taxon>
        <taxon>Viridiplantae</taxon>
        <taxon>Streptophyta</taxon>
        <taxon>Embryophyta</taxon>
        <taxon>Tracheophyta</taxon>
        <taxon>Spermatophyta</taxon>
        <taxon>Magnoliopsida</taxon>
        <taxon>eudicotyledons</taxon>
        <taxon>Gunneridae</taxon>
        <taxon>Pentapetalae</taxon>
        <taxon>asterids</taxon>
        <taxon>campanulids</taxon>
        <taxon>Asterales</taxon>
        <taxon>Asteraceae</taxon>
        <taxon>Asteroideae</taxon>
        <taxon>Anthemideae</taxon>
        <taxon>Anthemidinae</taxon>
        <taxon>Tanacetum</taxon>
    </lineage>
</organism>